<dbReference type="InterPro" id="IPR036188">
    <property type="entry name" value="FAD/NAD-bd_sf"/>
</dbReference>
<keyword evidence="4" id="KW-0503">Monooxygenase</keyword>
<accession>A0A3D8T9M8</accession>
<dbReference type="Pfam" id="PF01494">
    <property type="entry name" value="FAD_binding_3"/>
    <property type="match status" value="1"/>
</dbReference>
<evidence type="ECO:0000259" key="5">
    <source>
        <dbReference type="Pfam" id="PF01494"/>
    </source>
</evidence>
<sequence>MTHPRIAIIGAGPGGLTLASLLQRHNLEYSIFELRPKPNGPSGPSGSLDLHPDSGLLAIEACGLTSEFGRLSIDCSEDLILADKHGCVQHTDEGSGERPEVSRSDLSALLLSSVPKDKIHWEHKLVEVTPVPESGKWNLVFQSGPSQKFDLIIGADGAWSKVRARITDVQPHYSSVNCITLTIPHLSTKYPSLATLVGKGSYQACGDKKAIISQRGSQDSARIYLMLKDESESYLLTEGLTNPDRAALKNRLLTSTFADWSPILKSLVATACDEDIEPTVSSKPLYMLPVGHTWSNVPGLTLLGDAAHLMTPFAGEGVNAAMLDAVELAKCIISGVERKETPLVQKYEKEMFERANEKSEETWRNLGIIFADDAPKTFVELMKSYGPPPE</sequence>
<evidence type="ECO:0000313" key="7">
    <source>
        <dbReference type="Proteomes" id="UP000256328"/>
    </source>
</evidence>
<dbReference type="EMBL" id="PDLN01000001">
    <property type="protein sequence ID" value="RDW95131.1"/>
    <property type="molecule type" value="Genomic_DNA"/>
</dbReference>
<dbReference type="PRINTS" id="PR00420">
    <property type="entry name" value="RNGMNOXGNASE"/>
</dbReference>
<dbReference type="GO" id="GO:0004497">
    <property type="term" value="F:monooxygenase activity"/>
    <property type="evidence" value="ECO:0007669"/>
    <property type="project" value="UniProtKB-KW"/>
</dbReference>
<keyword evidence="2" id="KW-0274">FAD</keyword>
<dbReference type="OrthoDB" id="655030at2759"/>
<comment type="caution">
    <text evidence="6">The sequence shown here is derived from an EMBL/GenBank/DDBJ whole genome shotgun (WGS) entry which is preliminary data.</text>
</comment>
<evidence type="ECO:0000256" key="2">
    <source>
        <dbReference type="ARBA" id="ARBA00022827"/>
    </source>
</evidence>
<evidence type="ECO:0000256" key="3">
    <source>
        <dbReference type="ARBA" id="ARBA00023002"/>
    </source>
</evidence>
<organism evidence="6 7">
    <name type="scientific">Coleophoma crateriformis</name>
    <dbReference type="NCBI Taxonomy" id="565419"/>
    <lineage>
        <taxon>Eukaryota</taxon>
        <taxon>Fungi</taxon>
        <taxon>Dikarya</taxon>
        <taxon>Ascomycota</taxon>
        <taxon>Pezizomycotina</taxon>
        <taxon>Leotiomycetes</taxon>
        <taxon>Helotiales</taxon>
        <taxon>Dermateaceae</taxon>
        <taxon>Coleophoma</taxon>
    </lineage>
</organism>
<gene>
    <name evidence="6" type="ORF">BP5796_00894</name>
</gene>
<evidence type="ECO:0000256" key="1">
    <source>
        <dbReference type="ARBA" id="ARBA00022630"/>
    </source>
</evidence>
<reference evidence="6 7" key="1">
    <citation type="journal article" date="2018" name="IMA Fungus">
        <title>IMA Genome-F 9: Draft genome sequence of Annulohypoxylon stygium, Aspergillus mulundensis, Berkeleyomyces basicola (syn. Thielaviopsis basicola), Ceratocystis smalleyi, two Cercospora beticola strains, Coleophoma cylindrospora, Fusarium fracticaudum, Phialophora cf. hyalina, and Morchella septimelata.</title>
        <authorList>
            <person name="Wingfield B.D."/>
            <person name="Bills G.F."/>
            <person name="Dong Y."/>
            <person name="Huang W."/>
            <person name="Nel W.J."/>
            <person name="Swalarsk-Parry B.S."/>
            <person name="Vaghefi N."/>
            <person name="Wilken P.M."/>
            <person name="An Z."/>
            <person name="de Beer Z.W."/>
            <person name="De Vos L."/>
            <person name="Chen L."/>
            <person name="Duong T.A."/>
            <person name="Gao Y."/>
            <person name="Hammerbacher A."/>
            <person name="Kikkert J.R."/>
            <person name="Li Y."/>
            <person name="Li H."/>
            <person name="Li K."/>
            <person name="Li Q."/>
            <person name="Liu X."/>
            <person name="Ma X."/>
            <person name="Naidoo K."/>
            <person name="Pethybridge S.J."/>
            <person name="Sun J."/>
            <person name="Steenkamp E.T."/>
            <person name="van der Nest M.A."/>
            <person name="van Wyk S."/>
            <person name="Wingfield M.J."/>
            <person name="Xiong C."/>
            <person name="Yue Q."/>
            <person name="Zhang X."/>
        </authorList>
    </citation>
    <scope>NUCLEOTIDE SEQUENCE [LARGE SCALE GENOMIC DNA]</scope>
    <source>
        <strain evidence="6 7">BP5796</strain>
    </source>
</reference>
<dbReference type="Proteomes" id="UP000256328">
    <property type="component" value="Unassembled WGS sequence"/>
</dbReference>
<dbReference type="PANTHER" id="PTHR46972:SF1">
    <property type="entry name" value="FAD DEPENDENT OXIDOREDUCTASE DOMAIN-CONTAINING PROTEIN"/>
    <property type="match status" value="1"/>
</dbReference>
<dbReference type="PANTHER" id="PTHR46972">
    <property type="entry name" value="MONOOXYGENASE ASQM-RELATED"/>
    <property type="match status" value="1"/>
</dbReference>
<dbReference type="Pfam" id="PF13450">
    <property type="entry name" value="NAD_binding_8"/>
    <property type="match status" value="1"/>
</dbReference>
<evidence type="ECO:0000256" key="4">
    <source>
        <dbReference type="ARBA" id="ARBA00023033"/>
    </source>
</evidence>
<dbReference type="Gene3D" id="3.50.50.60">
    <property type="entry name" value="FAD/NAD(P)-binding domain"/>
    <property type="match status" value="1"/>
</dbReference>
<keyword evidence="1" id="KW-0285">Flavoprotein</keyword>
<dbReference type="InterPro" id="IPR002938">
    <property type="entry name" value="FAD-bd"/>
</dbReference>
<dbReference type="AlphaFoldDB" id="A0A3D8T9M8"/>
<keyword evidence="7" id="KW-1185">Reference proteome</keyword>
<keyword evidence="3" id="KW-0560">Oxidoreductase</keyword>
<dbReference type="SUPFAM" id="SSF51905">
    <property type="entry name" value="FAD/NAD(P)-binding domain"/>
    <property type="match status" value="1"/>
</dbReference>
<proteinExistence type="predicted"/>
<feature type="domain" description="FAD-binding" evidence="5">
    <location>
        <begin position="300"/>
        <end position="356"/>
    </location>
</feature>
<protein>
    <recommendedName>
        <fullName evidence="5">FAD-binding domain-containing protein</fullName>
    </recommendedName>
</protein>
<evidence type="ECO:0000313" key="6">
    <source>
        <dbReference type="EMBL" id="RDW95131.1"/>
    </source>
</evidence>
<dbReference type="GO" id="GO:0071949">
    <property type="term" value="F:FAD binding"/>
    <property type="evidence" value="ECO:0007669"/>
    <property type="project" value="InterPro"/>
</dbReference>
<name>A0A3D8T9M8_9HELO</name>